<sequence>MVSKHGFSVVINSPDTANFNPTLKIEDIMGTWYNKKDVTISYKLLPLTSNGELPLQFDDTVEYRSANSPVTSKRSSIMGVDTLDFLGYHAGQEGTPAWAVTFFEKTLFTPAGLDIYARGPTKLPEDLVINIKNGLQAIGGPVAQLAEQLFEVPHSH</sequence>
<dbReference type="Proteomes" id="UP001203297">
    <property type="component" value="Unassembled WGS sequence"/>
</dbReference>
<name>A0AAD4M1V5_9AGAM</name>
<protein>
    <submittedName>
        <fullName evidence="1">Uncharacterized protein</fullName>
    </submittedName>
</protein>
<comment type="caution">
    <text evidence="1">The sequence shown here is derived from an EMBL/GenBank/DDBJ whole genome shotgun (WGS) entry which is preliminary data.</text>
</comment>
<evidence type="ECO:0000313" key="1">
    <source>
        <dbReference type="EMBL" id="KAI0296564.1"/>
    </source>
</evidence>
<dbReference type="AlphaFoldDB" id="A0AAD4M1V5"/>
<proteinExistence type="predicted"/>
<keyword evidence="2" id="KW-1185">Reference proteome</keyword>
<evidence type="ECO:0000313" key="2">
    <source>
        <dbReference type="Proteomes" id="UP001203297"/>
    </source>
</evidence>
<accession>A0AAD4M1V5</accession>
<organism evidence="1 2">
    <name type="scientific">Multifurca ochricompacta</name>
    <dbReference type="NCBI Taxonomy" id="376703"/>
    <lineage>
        <taxon>Eukaryota</taxon>
        <taxon>Fungi</taxon>
        <taxon>Dikarya</taxon>
        <taxon>Basidiomycota</taxon>
        <taxon>Agaricomycotina</taxon>
        <taxon>Agaricomycetes</taxon>
        <taxon>Russulales</taxon>
        <taxon>Russulaceae</taxon>
        <taxon>Multifurca</taxon>
    </lineage>
</organism>
<reference evidence="1" key="1">
    <citation type="journal article" date="2022" name="New Phytol.">
        <title>Evolutionary transition to the ectomycorrhizal habit in the genomes of a hyperdiverse lineage of mushroom-forming fungi.</title>
        <authorList>
            <person name="Looney B."/>
            <person name="Miyauchi S."/>
            <person name="Morin E."/>
            <person name="Drula E."/>
            <person name="Courty P.E."/>
            <person name="Kohler A."/>
            <person name="Kuo A."/>
            <person name="LaButti K."/>
            <person name="Pangilinan J."/>
            <person name="Lipzen A."/>
            <person name="Riley R."/>
            <person name="Andreopoulos W."/>
            <person name="He G."/>
            <person name="Johnson J."/>
            <person name="Nolan M."/>
            <person name="Tritt A."/>
            <person name="Barry K.W."/>
            <person name="Grigoriev I.V."/>
            <person name="Nagy L.G."/>
            <person name="Hibbett D."/>
            <person name="Henrissat B."/>
            <person name="Matheny P.B."/>
            <person name="Labbe J."/>
            <person name="Martin F.M."/>
        </authorList>
    </citation>
    <scope>NUCLEOTIDE SEQUENCE</scope>
    <source>
        <strain evidence="1">BPL690</strain>
    </source>
</reference>
<dbReference type="EMBL" id="WTXG01000047">
    <property type="protein sequence ID" value="KAI0296564.1"/>
    <property type="molecule type" value="Genomic_DNA"/>
</dbReference>
<gene>
    <name evidence="1" type="ORF">B0F90DRAFT_1745533</name>
</gene>